<dbReference type="CDD" id="cd02440">
    <property type="entry name" value="AdoMet_MTases"/>
    <property type="match status" value="1"/>
</dbReference>
<dbReference type="InterPro" id="IPR007848">
    <property type="entry name" value="Small_mtfrase_dom"/>
</dbReference>
<name>A0A382SYN7_9ZZZZ</name>
<dbReference type="SUPFAM" id="SSF53335">
    <property type="entry name" value="S-adenosyl-L-methionine-dependent methyltransferases"/>
    <property type="match status" value="1"/>
</dbReference>
<protein>
    <recommendedName>
        <fullName evidence="1">Methyltransferase small domain-containing protein</fullName>
    </recommendedName>
</protein>
<accession>A0A382SYN7</accession>
<dbReference type="Gene3D" id="3.40.50.150">
    <property type="entry name" value="Vaccinia Virus protein VP39"/>
    <property type="match status" value="1"/>
</dbReference>
<evidence type="ECO:0000259" key="1">
    <source>
        <dbReference type="Pfam" id="PF05175"/>
    </source>
</evidence>
<organism evidence="2">
    <name type="scientific">marine metagenome</name>
    <dbReference type="NCBI Taxonomy" id="408172"/>
    <lineage>
        <taxon>unclassified sequences</taxon>
        <taxon>metagenomes</taxon>
        <taxon>ecological metagenomes</taxon>
    </lineage>
</organism>
<feature type="non-terminal residue" evidence="2">
    <location>
        <position position="65"/>
    </location>
</feature>
<sequence>MRTFKPNLTSEMLLSCAESKVNKSSRVLDLGCGSGYVGIQLAKSTKLKELCCSDLDKKSFKKVSI</sequence>
<proteinExistence type="predicted"/>
<evidence type="ECO:0000313" key="2">
    <source>
        <dbReference type="EMBL" id="SVD14682.1"/>
    </source>
</evidence>
<gene>
    <name evidence="2" type="ORF">METZ01_LOCUS367536</name>
</gene>
<dbReference type="GO" id="GO:0008168">
    <property type="term" value="F:methyltransferase activity"/>
    <property type="evidence" value="ECO:0007669"/>
    <property type="project" value="InterPro"/>
</dbReference>
<feature type="domain" description="Methyltransferase small" evidence="1">
    <location>
        <begin position="9"/>
        <end position="60"/>
    </location>
</feature>
<dbReference type="EMBL" id="UINC01132394">
    <property type="protein sequence ID" value="SVD14682.1"/>
    <property type="molecule type" value="Genomic_DNA"/>
</dbReference>
<reference evidence="2" key="1">
    <citation type="submission" date="2018-05" db="EMBL/GenBank/DDBJ databases">
        <authorList>
            <person name="Lanie J.A."/>
            <person name="Ng W.-L."/>
            <person name="Kazmierczak K.M."/>
            <person name="Andrzejewski T.M."/>
            <person name="Davidsen T.M."/>
            <person name="Wayne K.J."/>
            <person name="Tettelin H."/>
            <person name="Glass J.I."/>
            <person name="Rusch D."/>
            <person name="Podicherti R."/>
            <person name="Tsui H.-C.T."/>
            <person name="Winkler M.E."/>
        </authorList>
    </citation>
    <scope>NUCLEOTIDE SEQUENCE</scope>
</reference>
<dbReference type="Pfam" id="PF05175">
    <property type="entry name" value="MTS"/>
    <property type="match status" value="1"/>
</dbReference>
<dbReference type="InterPro" id="IPR029063">
    <property type="entry name" value="SAM-dependent_MTases_sf"/>
</dbReference>
<dbReference type="AlphaFoldDB" id="A0A382SYN7"/>